<evidence type="ECO:0000256" key="3">
    <source>
        <dbReference type="ARBA" id="ARBA00022989"/>
    </source>
</evidence>
<protein>
    <submittedName>
        <fullName evidence="6">Tetraspanin-5</fullName>
    </submittedName>
</protein>
<dbReference type="PRINTS" id="PR00259">
    <property type="entry name" value="TMFOUR"/>
</dbReference>
<reference evidence="6" key="1">
    <citation type="submission" date="2021-05" db="EMBL/GenBank/DDBJ databases">
        <authorList>
            <person name="Alioto T."/>
            <person name="Alioto T."/>
            <person name="Gomez Garrido J."/>
        </authorList>
    </citation>
    <scope>NUCLEOTIDE SEQUENCE</scope>
</reference>
<dbReference type="EMBL" id="HBUF01105570">
    <property type="protein sequence ID" value="CAG6639112.1"/>
    <property type="molecule type" value="Transcribed_RNA"/>
</dbReference>
<evidence type="ECO:0000256" key="5">
    <source>
        <dbReference type="SAM" id="Phobius"/>
    </source>
</evidence>
<evidence type="ECO:0000313" key="6">
    <source>
        <dbReference type="EMBL" id="CAG6639112.1"/>
    </source>
</evidence>
<keyword evidence="3 5" id="KW-1133">Transmembrane helix</keyword>
<keyword evidence="2 5" id="KW-0812">Transmembrane</keyword>
<comment type="subcellular location">
    <subcellularLocation>
        <location evidence="1">Membrane</location>
        <topology evidence="1">Multi-pass membrane protein</topology>
    </subcellularLocation>
</comment>
<dbReference type="PANTHER" id="PTHR19282">
    <property type="entry name" value="TETRASPANIN"/>
    <property type="match status" value="1"/>
</dbReference>
<keyword evidence="4 5" id="KW-0472">Membrane</keyword>
<proteinExistence type="predicted"/>
<dbReference type="AlphaFoldDB" id="A0A8D8QWQ5"/>
<dbReference type="FunFam" id="1.10.1450.10:FF:000023">
    <property type="entry name" value="Tetraspanin"/>
    <property type="match status" value="1"/>
</dbReference>
<evidence type="ECO:0000256" key="4">
    <source>
        <dbReference type="ARBA" id="ARBA00023136"/>
    </source>
</evidence>
<dbReference type="SUPFAM" id="SSF48652">
    <property type="entry name" value="Tetraspanin"/>
    <property type="match status" value="1"/>
</dbReference>
<feature type="transmembrane region" description="Helical" evidence="5">
    <location>
        <begin position="65"/>
        <end position="87"/>
    </location>
</feature>
<dbReference type="InterPro" id="IPR018499">
    <property type="entry name" value="Tetraspanin/Peripherin"/>
</dbReference>
<dbReference type="Gene3D" id="1.10.1450.10">
    <property type="entry name" value="Tetraspanin"/>
    <property type="match status" value="1"/>
</dbReference>
<feature type="transmembrane region" description="Helical" evidence="5">
    <location>
        <begin position="94"/>
        <end position="118"/>
    </location>
</feature>
<evidence type="ECO:0000256" key="2">
    <source>
        <dbReference type="ARBA" id="ARBA00022692"/>
    </source>
</evidence>
<dbReference type="GO" id="GO:0005886">
    <property type="term" value="C:plasma membrane"/>
    <property type="evidence" value="ECO:0007669"/>
    <property type="project" value="TreeGrafter"/>
</dbReference>
<organism evidence="6">
    <name type="scientific">Cacopsylla melanoneura</name>
    <dbReference type="NCBI Taxonomy" id="428564"/>
    <lineage>
        <taxon>Eukaryota</taxon>
        <taxon>Metazoa</taxon>
        <taxon>Ecdysozoa</taxon>
        <taxon>Arthropoda</taxon>
        <taxon>Hexapoda</taxon>
        <taxon>Insecta</taxon>
        <taxon>Pterygota</taxon>
        <taxon>Neoptera</taxon>
        <taxon>Paraneoptera</taxon>
        <taxon>Hemiptera</taxon>
        <taxon>Sternorrhyncha</taxon>
        <taxon>Psylloidea</taxon>
        <taxon>Psyllidae</taxon>
        <taxon>Psyllinae</taxon>
        <taxon>Cacopsylla</taxon>
    </lineage>
</organism>
<evidence type="ECO:0000256" key="1">
    <source>
        <dbReference type="ARBA" id="ARBA00004141"/>
    </source>
</evidence>
<dbReference type="Pfam" id="PF00335">
    <property type="entry name" value="Tetraspanin"/>
    <property type="match status" value="1"/>
</dbReference>
<dbReference type="InterPro" id="IPR008952">
    <property type="entry name" value="Tetraspanin_EC2_sf"/>
</dbReference>
<feature type="transmembrane region" description="Helical" evidence="5">
    <location>
        <begin position="21"/>
        <end position="45"/>
    </location>
</feature>
<name>A0A8D8QWQ5_9HEMI</name>
<dbReference type="PANTHER" id="PTHR19282:SF431">
    <property type="entry name" value="TETRASPANIN 26A, ISOFORM B-RELATED"/>
    <property type="match status" value="1"/>
</dbReference>
<accession>A0A8D8QWQ5</accession>
<sequence>MPTVEKYTRRSSNEISCCLKYIIFAFNVIFWLLGLSIFAIGVWAWTEKDALRNFSRVTNIVLDPAFIFIIIGCITFIVGFTGCVGALRENTCLLGTYATLLAVILLLEMTVGILAFVFKDWIKLQAAGGFQTFITHYREDPDQQNLVDWIQEDWLQCCGIEGPKDWDKNNYFNCSSKDVGSREACGVPFSCCRRKPYEVIKNKQCGYDVRKPGYFADGWNLIYEEALIFERGCLKAGEEWVEANLLGVLCVQMVLYISQNFDVSRMINEKGCIMALEEWMERNAVSIATYCLISCFLKVKYLRRWSYIRYLDPCSRRRVGVGPIPMASTCLGFIKPRGASTKI</sequence>